<dbReference type="InterPro" id="IPR000182">
    <property type="entry name" value="GNAT_dom"/>
</dbReference>
<name>A0A5C5ZL40_9BACT</name>
<dbReference type="InterPro" id="IPR039968">
    <property type="entry name" value="BcerS-like"/>
</dbReference>
<keyword evidence="3" id="KW-1185">Reference proteome</keyword>
<evidence type="ECO:0000313" key="2">
    <source>
        <dbReference type="EMBL" id="TWT88152.1"/>
    </source>
</evidence>
<accession>A0A5C5ZL40</accession>
<dbReference type="PANTHER" id="PTHR41368">
    <property type="entry name" value="PROTEIN YGHO"/>
    <property type="match status" value="1"/>
</dbReference>
<dbReference type="InterPro" id="IPR016181">
    <property type="entry name" value="Acyl_CoA_acyltransferase"/>
</dbReference>
<sequence length="376" mass="43005">MAGVEILPVSSKADQKRFLTLPWKLNAHDPNWVPPLRDQQKRLCGFAHHPFYDAAESQAFLAVRGGEAVGRILAVDNQAHNDWNKEKRGFYGFFESVDDQAVSGALFDAAADWHRDRGMTALRGPTDPCINYEMGLLVDGFDTPPFFMLTHNPQYYGPLHDAYGFEKAQDLYGYWGEKGMLGRLKRDEKMKNIDEQVQERFGVSVRGMKRGKFRQEVEMFLDIYNQALSATWGYVPMSRSEVLHMAAELKYMIVPELARIAEVDGKPVGVMFGLLDYNTRIKQIDGRLFPFGFARLLMNKRGIKRIRLVSTNVLPEYQNWGVGVCLARSMTKPALDHGVTACEFSWVLETNDLSRKTIEKGGARRYKTWRIYDKEL</sequence>
<dbReference type="OrthoDB" id="9806005at2"/>
<dbReference type="PROSITE" id="PS51186">
    <property type="entry name" value="GNAT"/>
    <property type="match status" value="1"/>
</dbReference>
<dbReference type="Proteomes" id="UP000315440">
    <property type="component" value="Unassembled WGS sequence"/>
</dbReference>
<evidence type="ECO:0000259" key="1">
    <source>
        <dbReference type="PROSITE" id="PS51186"/>
    </source>
</evidence>
<dbReference type="PANTHER" id="PTHR41368:SF1">
    <property type="entry name" value="PROTEIN YGHO"/>
    <property type="match status" value="1"/>
</dbReference>
<dbReference type="AlphaFoldDB" id="A0A5C5ZL40"/>
<dbReference type="SUPFAM" id="SSF55729">
    <property type="entry name" value="Acyl-CoA N-acyltransferases (Nat)"/>
    <property type="match status" value="1"/>
</dbReference>
<feature type="domain" description="N-acetyltransferase" evidence="1">
    <location>
        <begin position="203"/>
        <end position="376"/>
    </location>
</feature>
<protein>
    <recommendedName>
        <fullName evidence="1">N-acetyltransferase domain-containing protein</fullName>
    </recommendedName>
</protein>
<dbReference type="RefSeq" id="WP_146398963.1">
    <property type="nucleotide sequence ID" value="NZ_SJPQ01000002.1"/>
</dbReference>
<proteinExistence type="predicted"/>
<evidence type="ECO:0000313" key="3">
    <source>
        <dbReference type="Proteomes" id="UP000315440"/>
    </source>
</evidence>
<gene>
    <name evidence="2" type="ORF">Mal64_16290</name>
</gene>
<dbReference type="EMBL" id="SJPQ01000002">
    <property type="protein sequence ID" value="TWT88152.1"/>
    <property type="molecule type" value="Genomic_DNA"/>
</dbReference>
<dbReference type="GO" id="GO:0016747">
    <property type="term" value="F:acyltransferase activity, transferring groups other than amino-acyl groups"/>
    <property type="evidence" value="ECO:0007669"/>
    <property type="project" value="InterPro"/>
</dbReference>
<dbReference type="Gene3D" id="3.40.630.30">
    <property type="match status" value="1"/>
</dbReference>
<reference evidence="2 3" key="1">
    <citation type="submission" date="2019-02" db="EMBL/GenBank/DDBJ databases">
        <title>Deep-cultivation of Planctomycetes and their phenomic and genomic characterization uncovers novel biology.</title>
        <authorList>
            <person name="Wiegand S."/>
            <person name="Jogler M."/>
            <person name="Boedeker C."/>
            <person name="Pinto D."/>
            <person name="Vollmers J."/>
            <person name="Rivas-Marin E."/>
            <person name="Kohn T."/>
            <person name="Peeters S.H."/>
            <person name="Heuer A."/>
            <person name="Rast P."/>
            <person name="Oberbeckmann S."/>
            <person name="Bunk B."/>
            <person name="Jeske O."/>
            <person name="Meyerdierks A."/>
            <person name="Storesund J.E."/>
            <person name="Kallscheuer N."/>
            <person name="Luecker S."/>
            <person name="Lage O.M."/>
            <person name="Pohl T."/>
            <person name="Merkel B.J."/>
            <person name="Hornburger P."/>
            <person name="Mueller R.-W."/>
            <person name="Bruemmer F."/>
            <person name="Labrenz M."/>
            <person name="Spormann A.M."/>
            <person name="Op Den Camp H."/>
            <person name="Overmann J."/>
            <person name="Amann R."/>
            <person name="Jetten M.S.M."/>
            <person name="Mascher T."/>
            <person name="Medema M.H."/>
            <person name="Devos D.P."/>
            <person name="Kaster A.-K."/>
            <person name="Ovreas L."/>
            <person name="Rohde M."/>
            <person name="Galperin M.Y."/>
            <person name="Jogler C."/>
        </authorList>
    </citation>
    <scope>NUCLEOTIDE SEQUENCE [LARGE SCALE GENOMIC DNA]</scope>
    <source>
        <strain evidence="2 3">Mal64</strain>
    </source>
</reference>
<organism evidence="2 3">
    <name type="scientific">Pseudobythopirellula maris</name>
    <dbReference type="NCBI Taxonomy" id="2527991"/>
    <lineage>
        <taxon>Bacteria</taxon>
        <taxon>Pseudomonadati</taxon>
        <taxon>Planctomycetota</taxon>
        <taxon>Planctomycetia</taxon>
        <taxon>Pirellulales</taxon>
        <taxon>Lacipirellulaceae</taxon>
        <taxon>Pseudobythopirellula</taxon>
    </lineage>
</organism>
<comment type="caution">
    <text evidence="2">The sequence shown here is derived from an EMBL/GenBank/DDBJ whole genome shotgun (WGS) entry which is preliminary data.</text>
</comment>